<reference evidence="4 5" key="1">
    <citation type="submission" date="2019-02" db="EMBL/GenBank/DDBJ databases">
        <title>Deep-cultivation of Planctomycetes and their phenomic and genomic characterization uncovers novel biology.</title>
        <authorList>
            <person name="Wiegand S."/>
            <person name="Jogler M."/>
            <person name="Boedeker C."/>
            <person name="Pinto D."/>
            <person name="Vollmers J."/>
            <person name="Rivas-Marin E."/>
            <person name="Kohn T."/>
            <person name="Peeters S.H."/>
            <person name="Heuer A."/>
            <person name="Rast P."/>
            <person name="Oberbeckmann S."/>
            <person name="Bunk B."/>
            <person name="Jeske O."/>
            <person name="Meyerdierks A."/>
            <person name="Storesund J.E."/>
            <person name="Kallscheuer N."/>
            <person name="Luecker S."/>
            <person name="Lage O.M."/>
            <person name="Pohl T."/>
            <person name="Merkel B.J."/>
            <person name="Hornburger P."/>
            <person name="Mueller R.-W."/>
            <person name="Bruemmer F."/>
            <person name="Labrenz M."/>
            <person name="Spormann A.M."/>
            <person name="Op Den Camp H."/>
            <person name="Overmann J."/>
            <person name="Amann R."/>
            <person name="Jetten M.S.M."/>
            <person name="Mascher T."/>
            <person name="Medema M.H."/>
            <person name="Devos D.P."/>
            <person name="Kaster A.-K."/>
            <person name="Ovreas L."/>
            <person name="Rohde M."/>
            <person name="Galperin M.Y."/>
            <person name="Jogler C."/>
        </authorList>
    </citation>
    <scope>NUCLEOTIDE SEQUENCE [LARGE SCALE GENOMIC DNA]</scope>
    <source>
        <strain evidence="4 5">Pan14r</strain>
    </source>
</reference>
<dbReference type="OrthoDB" id="127107at2"/>
<dbReference type="InterPro" id="IPR011444">
    <property type="entry name" value="DUF1549"/>
</dbReference>
<evidence type="ECO:0000259" key="3">
    <source>
        <dbReference type="Pfam" id="PF07635"/>
    </source>
</evidence>
<evidence type="ECO:0000259" key="2">
    <source>
        <dbReference type="Pfam" id="PF07587"/>
    </source>
</evidence>
<dbReference type="GO" id="GO:0009055">
    <property type="term" value="F:electron transfer activity"/>
    <property type="evidence" value="ECO:0007669"/>
    <property type="project" value="InterPro"/>
</dbReference>
<proteinExistence type="predicted"/>
<dbReference type="InterPro" id="IPR036909">
    <property type="entry name" value="Cyt_c-like_dom_sf"/>
</dbReference>
<dbReference type="PANTHER" id="PTHR35889:SF3">
    <property type="entry name" value="F-BOX DOMAIN-CONTAINING PROTEIN"/>
    <property type="match status" value="1"/>
</dbReference>
<name>A0A5C5Y1I6_9PLAN</name>
<feature type="domain" description="Cytochrome C Planctomycete-type" evidence="3">
    <location>
        <begin position="54"/>
        <end position="108"/>
    </location>
</feature>
<keyword evidence="5" id="KW-1185">Reference proteome</keyword>
<dbReference type="PANTHER" id="PTHR35889">
    <property type="entry name" value="CYCLOINULO-OLIGOSACCHARIDE FRUCTANOTRANSFERASE-RELATED"/>
    <property type="match status" value="1"/>
</dbReference>
<dbReference type="AlphaFoldDB" id="A0A5C5Y1I6"/>
<dbReference type="Proteomes" id="UP000317238">
    <property type="component" value="Unassembled WGS sequence"/>
</dbReference>
<evidence type="ECO:0000313" key="4">
    <source>
        <dbReference type="EMBL" id="TWT69616.1"/>
    </source>
</evidence>
<evidence type="ECO:0000259" key="1">
    <source>
        <dbReference type="Pfam" id="PF07583"/>
    </source>
</evidence>
<feature type="domain" description="DUF1553" evidence="2">
    <location>
        <begin position="735"/>
        <end position="992"/>
    </location>
</feature>
<dbReference type="GO" id="GO:0020037">
    <property type="term" value="F:heme binding"/>
    <property type="evidence" value="ECO:0007669"/>
    <property type="project" value="InterPro"/>
</dbReference>
<dbReference type="InterPro" id="IPR022655">
    <property type="entry name" value="DUF1553"/>
</dbReference>
<comment type="caution">
    <text evidence="4">The sequence shown here is derived from an EMBL/GenBank/DDBJ whole genome shotgun (WGS) entry which is preliminary data.</text>
</comment>
<sequence>MPLPALVGAATRLRIVGLVAVPLLISGFDGDPLSASNSSVDFATDIRPLLSEHCFQCHGPDPESRQADLRLDIGDDAAWVLDTDAPDDSELIARVTSDDPDLVMPPPESGGPLDPEEVDRLRRWMADGASFENHWAFTAPVQHPVPEVDDPGWVKNPIDHFVLSKIESAGRKPSPVADPATLLRRLSLDLIGLPPTPEQIAEFTSQYERSGNADAAYHRWVDRLLDSPAYGERWSRVWLDAARYADSDGYEKDKPRQVWFYRDWVVDSLNQDRPYDDFIIRQIAGDLLPGATQADHVATGFLRNSMVNEEGGADPEQFRMEAMFDRLDAIGKSVLGLTIQCAQCHSHKYDPISHEEYYGLMAFINNTDDAFHVVYTPDEIQQRRRVVRQVEDLYAEIRMATPTWQRDHRSWQKQLKKEGQPNWVTPTLEFLDSTIGGQKFLPQDDGSYLCQGYAPTNFKPKMTARYDGTRLSGIRIQMLTDPNLPREGPGRSVEGTWGLSELTAEVAFSGSPDKVIPVKFAGAWADRPTPKADLGPRYDNRKDTKRIIGSVDFAIDGDLTTAWSNDLGFPLANRSQTAWFRLAEPIEVPDGQHAIIHVYLAQRHGGWNSDDNQTFNVGRFKLSFTGDSVPSRSPLSPDVQSVLDLPPKRRSDQQNERLFRSWVRRETKFGSWQQEIDAAWARHPAGTTQLTLSERQGQRLTSLLDRGDFLSPVAPVQPHVPAFLHAMQPSDEPPRLQFARWLVDRDSPTVPRSIVNRIWQAYFGVGLVETSDDLGSQSSPPSHPQLLDWLAVDLMDNGWSLKHLHRRIVTSATYRQSSVVSDDLLAEDPYNRLLARGARFRAPAETVRDITLAAAGLLDRRVGGPSVTPPAPEFLFLPPVSYGPKVWDDAVGGDRYRRGLYTFRFRSVPYPMLEAFDAVPGNTSCVRRSRSNTPLQALTSLNEPMAFECAAAMAADVLLRCDDEPSAVDLAFLRCTGRRPEPTERHVLLSFLNRQRERINDGQVDTAPLLAAIPKAFTGVPVDDADLAAWVLTCRVMLNLDETISRQ</sequence>
<organism evidence="4 5">
    <name type="scientific">Crateriforma conspicua</name>
    <dbReference type="NCBI Taxonomy" id="2527996"/>
    <lineage>
        <taxon>Bacteria</taxon>
        <taxon>Pseudomonadati</taxon>
        <taxon>Planctomycetota</taxon>
        <taxon>Planctomycetia</taxon>
        <taxon>Planctomycetales</taxon>
        <taxon>Planctomycetaceae</taxon>
        <taxon>Crateriforma</taxon>
    </lineage>
</organism>
<feature type="domain" description="DUF1549" evidence="1">
    <location>
        <begin position="157"/>
        <end position="368"/>
    </location>
</feature>
<accession>A0A5C5Y1I6</accession>
<dbReference type="RefSeq" id="WP_146438954.1">
    <property type="nucleotide sequence ID" value="NZ_SJPL01000001.1"/>
</dbReference>
<dbReference type="EMBL" id="SJPL01000001">
    <property type="protein sequence ID" value="TWT69616.1"/>
    <property type="molecule type" value="Genomic_DNA"/>
</dbReference>
<dbReference type="InterPro" id="IPR011429">
    <property type="entry name" value="Cyt_c_Planctomycete-type"/>
</dbReference>
<dbReference type="Pfam" id="PF07587">
    <property type="entry name" value="PSD1"/>
    <property type="match status" value="1"/>
</dbReference>
<dbReference type="SUPFAM" id="SSF46626">
    <property type="entry name" value="Cytochrome c"/>
    <property type="match status" value="1"/>
</dbReference>
<protein>
    <submittedName>
        <fullName evidence="4">Planctomycete cytochrome C</fullName>
    </submittedName>
</protein>
<evidence type="ECO:0000313" key="5">
    <source>
        <dbReference type="Proteomes" id="UP000317238"/>
    </source>
</evidence>
<gene>
    <name evidence="4" type="ORF">Pan14r_19050</name>
</gene>
<dbReference type="Pfam" id="PF07635">
    <property type="entry name" value="PSCyt1"/>
    <property type="match status" value="1"/>
</dbReference>
<dbReference type="Pfam" id="PF07583">
    <property type="entry name" value="PSCyt2"/>
    <property type="match status" value="1"/>
</dbReference>